<sequence length="332" mass="36037">MFAVPSIIRVAHLKNILDQPNFRTVHESLTPRLGGLAVFAGFMSALTIFGDLSNGVQQLLAGCIILFFIGLKDDLVSISALKKFAVQLLSTGIVMFMADIRITSFQGIFGIGELQIGVSYMFTFLVIIGVTNAVNLIDGLDGLAGTIVMIIAATFGIFFYLYGGQAYGNYAAVAFCMIGGLLGFLRYNFHKATIFMGDTGSLLCGFIVSILAIQFIEMRQMPAAPTVALGVLFVPLFDTLRVSFIRILKGVSPFVPDKNHIHHRLLAMGFNQITTVVILGFINLMVIIFVVNFSAWGNLNLLLSLLGFSVVLSIILGVYKSRGANQRLSSKV</sequence>
<dbReference type="GO" id="GO:0005886">
    <property type="term" value="C:plasma membrane"/>
    <property type="evidence" value="ECO:0007669"/>
    <property type="project" value="UniProtKB-SubCell"/>
</dbReference>
<evidence type="ECO:0000256" key="6">
    <source>
        <dbReference type="ARBA" id="ARBA00023136"/>
    </source>
</evidence>
<organism evidence="9 10">
    <name type="scientific">Pontibacter arcticus</name>
    <dbReference type="NCBI Taxonomy" id="2080288"/>
    <lineage>
        <taxon>Bacteria</taxon>
        <taxon>Pseudomonadati</taxon>
        <taxon>Bacteroidota</taxon>
        <taxon>Cytophagia</taxon>
        <taxon>Cytophagales</taxon>
        <taxon>Hymenobacteraceae</taxon>
        <taxon>Pontibacter</taxon>
    </lineage>
</organism>
<feature type="transmembrane region" description="Helical" evidence="8">
    <location>
        <begin position="142"/>
        <end position="161"/>
    </location>
</feature>
<feature type="transmembrane region" description="Helical" evidence="8">
    <location>
        <begin position="222"/>
        <end position="244"/>
    </location>
</feature>
<gene>
    <name evidence="9" type="ORF">DP923_05000</name>
</gene>
<evidence type="ECO:0000313" key="10">
    <source>
        <dbReference type="Proteomes" id="UP000251692"/>
    </source>
</evidence>
<keyword evidence="5 8" id="KW-1133">Transmembrane helix</keyword>
<dbReference type="PROSITE" id="PS01348">
    <property type="entry name" value="MRAY_2"/>
    <property type="match status" value="1"/>
</dbReference>
<dbReference type="GO" id="GO:0009103">
    <property type="term" value="P:lipopolysaccharide biosynthetic process"/>
    <property type="evidence" value="ECO:0007669"/>
    <property type="project" value="TreeGrafter"/>
</dbReference>
<feature type="transmembrane region" description="Helical" evidence="8">
    <location>
        <begin position="33"/>
        <end position="50"/>
    </location>
</feature>
<accession>A0A364RJS9</accession>
<evidence type="ECO:0000256" key="7">
    <source>
        <dbReference type="PIRSR" id="PIRSR600715-1"/>
    </source>
</evidence>
<dbReference type="GO" id="GO:0071555">
    <property type="term" value="P:cell wall organization"/>
    <property type="evidence" value="ECO:0007669"/>
    <property type="project" value="TreeGrafter"/>
</dbReference>
<evidence type="ECO:0000256" key="5">
    <source>
        <dbReference type="ARBA" id="ARBA00022989"/>
    </source>
</evidence>
<dbReference type="EMBL" id="QMDV01000001">
    <property type="protein sequence ID" value="RAU84542.1"/>
    <property type="molecule type" value="Genomic_DNA"/>
</dbReference>
<feature type="transmembrane region" description="Helical" evidence="8">
    <location>
        <begin position="199"/>
        <end position="216"/>
    </location>
</feature>
<dbReference type="Proteomes" id="UP000251692">
    <property type="component" value="Unassembled WGS sequence"/>
</dbReference>
<feature type="transmembrane region" description="Helical" evidence="8">
    <location>
        <begin position="108"/>
        <end position="130"/>
    </location>
</feature>
<dbReference type="PANTHER" id="PTHR22926">
    <property type="entry name" value="PHOSPHO-N-ACETYLMURAMOYL-PENTAPEPTIDE-TRANSFERASE"/>
    <property type="match status" value="1"/>
</dbReference>
<reference evidence="9 10" key="1">
    <citation type="submission" date="2018-06" db="EMBL/GenBank/DDBJ databases">
        <authorList>
            <person name="Liu Z.-W."/>
        </authorList>
    </citation>
    <scope>NUCLEOTIDE SEQUENCE [LARGE SCALE GENOMIC DNA]</scope>
    <source>
        <strain evidence="9 10">2b14</strain>
    </source>
</reference>
<feature type="transmembrane region" description="Helical" evidence="8">
    <location>
        <begin position="167"/>
        <end position="187"/>
    </location>
</feature>
<evidence type="ECO:0000256" key="2">
    <source>
        <dbReference type="ARBA" id="ARBA00022475"/>
    </source>
</evidence>
<dbReference type="InterPro" id="IPR000715">
    <property type="entry name" value="Glycosyl_transferase_4"/>
</dbReference>
<evidence type="ECO:0000256" key="3">
    <source>
        <dbReference type="ARBA" id="ARBA00022679"/>
    </source>
</evidence>
<feature type="transmembrane region" description="Helical" evidence="8">
    <location>
        <begin position="84"/>
        <end position="102"/>
    </location>
</feature>
<dbReference type="CDD" id="cd06853">
    <property type="entry name" value="GT_WecA_like"/>
    <property type="match status" value="1"/>
</dbReference>
<reference evidence="9 10" key="2">
    <citation type="submission" date="2018-07" db="EMBL/GenBank/DDBJ databases">
        <title>Pontibacter sp. 2b14 genomic sequence and assembly.</title>
        <authorList>
            <person name="Du Z.-J."/>
        </authorList>
    </citation>
    <scope>NUCLEOTIDE SEQUENCE [LARGE SCALE GENOMIC DNA]</scope>
    <source>
        <strain evidence="9 10">2b14</strain>
    </source>
</reference>
<dbReference type="GO" id="GO:0046872">
    <property type="term" value="F:metal ion binding"/>
    <property type="evidence" value="ECO:0007669"/>
    <property type="project" value="UniProtKB-KW"/>
</dbReference>
<feature type="binding site" evidence="7">
    <location>
        <position position="198"/>
    </location>
    <ligand>
        <name>Mg(2+)</name>
        <dbReference type="ChEBI" id="CHEBI:18420"/>
    </ligand>
</feature>
<evidence type="ECO:0000256" key="1">
    <source>
        <dbReference type="ARBA" id="ARBA00004651"/>
    </source>
</evidence>
<dbReference type="OrthoDB" id="9783652at2"/>
<feature type="transmembrane region" description="Helical" evidence="8">
    <location>
        <begin position="56"/>
        <end position="72"/>
    </location>
</feature>
<keyword evidence="4 8" id="KW-0812">Transmembrane</keyword>
<dbReference type="GO" id="GO:0016780">
    <property type="term" value="F:phosphotransferase activity, for other substituted phosphate groups"/>
    <property type="evidence" value="ECO:0007669"/>
    <property type="project" value="InterPro"/>
</dbReference>
<feature type="transmembrane region" description="Helical" evidence="8">
    <location>
        <begin position="299"/>
        <end position="319"/>
    </location>
</feature>
<keyword evidence="7" id="KW-0460">Magnesium</keyword>
<dbReference type="AlphaFoldDB" id="A0A364RJS9"/>
<keyword evidence="2" id="KW-1003">Cell membrane</keyword>
<keyword evidence="10" id="KW-1185">Reference proteome</keyword>
<keyword evidence="6 8" id="KW-0472">Membrane</keyword>
<comment type="subcellular location">
    <subcellularLocation>
        <location evidence="1">Cell membrane</location>
        <topology evidence="1">Multi-pass membrane protein</topology>
    </subcellularLocation>
</comment>
<comment type="caution">
    <text evidence="9">The sequence shown here is derived from an EMBL/GenBank/DDBJ whole genome shotgun (WGS) entry which is preliminary data.</text>
</comment>
<dbReference type="PANTHER" id="PTHR22926:SF3">
    <property type="entry name" value="UNDECAPRENYL-PHOSPHATE ALPHA-N-ACETYLGLUCOSAMINYL 1-PHOSPHATE TRANSFERASE"/>
    <property type="match status" value="1"/>
</dbReference>
<dbReference type="Pfam" id="PF00953">
    <property type="entry name" value="Glycos_transf_4"/>
    <property type="match status" value="1"/>
</dbReference>
<feature type="transmembrane region" description="Helical" evidence="8">
    <location>
        <begin position="265"/>
        <end position="293"/>
    </location>
</feature>
<dbReference type="GO" id="GO:0044038">
    <property type="term" value="P:cell wall macromolecule biosynthetic process"/>
    <property type="evidence" value="ECO:0007669"/>
    <property type="project" value="TreeGrafter"/>
</dbReference>
<dbReference type="InterPro" id="IPR018480">
    <property type="entry name" value="PNAcMuramoyl-5peptid_Trfase_CS"/>
</dbReference>
<proteinExistence type="predicted"/>
<keyword evidence="7" id="KW-0479">Metal-binding</keyword>
<comment type="cofactor">
    <cofactor evidence="7">
        <name>Mg(2+)</name>
        <dbReference type="ChEBI" id="CHEBI:18420"/>
    </cofactor>
</comment>
<evidence type="ECO:0000256" key="4">
    <source>
        <dbReference type="ARBA" id="ARBA00022692"/>
    </source>
</evidence>
<feature type="binding site" evidence="7">
    <location>
        <position position="135"/>
    </location>
    <ligand>
        <name>Mg(2+)</name>
        <dbReference type="ChEBI" id="CHEBI:18420"/>
    </ligand>
</feature>
<evidence type="ECO:0000313" key="9">
    <source>
        <dbReference type="EMBL" id="RAU84542.1"/>
    </source>
</evidence>
<protein>
    <submittedName>
        <fullName evidence="9">Undecaprenyl/decaprenyl-phosphate alpha-N-acetylglucosaminyl 1-phosphate transferase</fullName>
    </submittedName>
</protein>
<evidence type="ECO:0000256" key="8">
    <source>
        <dbReference type="SAM" id="Phobius"/>
    </source>
</evidence>
<keyword evidence="3 9" id="KW-0808">Transferase</keyword>
<name>A0A364RJS9_9BACT</name>